<keyword evidence="7 9" id="KW-0378">Hydrolase</keyword>
<evidence type="ECO:0000256" key="2">
    <source>
        <dbReference type="ARBA" id="ARBA00002681"/>
    </source>
</evidence>
<dbReference type="InterPro" id="IPR006148">
    <property type="entry name" value="Glc/Gal-6P_isomerase"/>
</dbReference>
<evidence type="ECO:0000313" key="10">
    <source>
        <dbReference type="Proteomes" id="UP001430804"/>
    </source>
</evidence>
<dbReference type="EC" id="3.1.1.31" evidence="5 7"/>
<dbReference type="PANTHER" id="PTHR11054">
    <property type="entry name" value="6-PHOSPHOGLUCONOLACTONASE"/>
    <property type="match status" value="1"/>
</dbReference>
<dbReference type="InterPro" id="IPR005900">
    <property type="entry name" value="6-phosphogluconolactonase_DevB"/>
</dbReference>
<name>A0ABS6WMZ9_9HYPH</name>
<dbReference type="Proteomes" id="UP001430804">
    <property type="component" value="Unassembled WGS sequence"/>
</dbReference>
<dbReference type="Pfam" id="PF01182">
    <property type="entry name" value="Glucosamine_iso"/>
    <property type="match status" value="1"/>
</dbReference>
<sequence>MAVDLNAFDDREMLAERLAARIAEALESAIAARGRAQMAVSGGGTPVRLFETLSRLPLDWAKVTITLVDERMVPPDHARSNEKLVVDHLLKNEALQARFLPLWSDMSEKVETVAMHASEAIVKLPQPFDIVILGMGTDGHTASFFPDGSHLETAIDPHCEDAVVAMMAPGAGEPRLTLSLPCLVAARLLVLHIEGSEKRRVLEAALSGGADSEMPVRAVLRNAPAPVSVYWAP</sequence>
<evidence type="ECO:0000256" key="4">
    <source>
        <dbReference type="ARBA" id="ARBA00010662"/>
    </source>
</evidence>
<dbReference type="NCBIfam" id="TIGR01198">
    <property type="entry name" value="pgl"/>
    <property type="match status" value="1"/>
</dbReference>
<accession>A0ABS6WMZ9</accession>
<evidence type="ECO:0000256" key="6">
    <source>
        <dbReference type="ARBA" id="ARBA00020337"/>
    </source>
</evidence>
<dbReference type="RefSeq" id="WP_219201738.1">
    <property type="nucleotide sequence ID" value="NZ_JAHWQX010000002.1"/>
</dbReference>
<evidence type="ECO:0000256" key="5">
    <source>
        <dbReference type="ARBA" id="ARBA00013198"/>
    </source>
</evidence>
<comment type="similarity">
    <text evidence="4 7">Belongs to the glucosamine/galactosamine-6-phosphate isomerase family. 6-phosphogluconolactonase subfamily.</text>
</comment>
<evidence type="ECO:0000256" key="1">
    <source>
        <dbReference type="ARBA" id="ARBA00000832"/>
    </source>
</evidence>
<comment type="catalytic activity">
    <reaction evidence="1 7">
        <text>6-phospho-D-glucono-1,5-lactone + H2O = 6-phospho-D-gluconate + H(+)</text>
        <dbReference type="Rhea" id="RHEA:12556"/>
        <dbReference type="ChEBI" id="CHEBI:15377"/>
        <dbReference type="ChEBI" id="CHEBI:15378"/>
        <dbReference type="ChEBI" id="CHEBI:57955"/>
        <dbReference type="ChEBI" id="CHEBI:58759"/>
        <dbReference type="EC" id="3.1.1.31"/>
    </reaction>
</comment>
<dbReference type="CDD" id="cd01400">
    <property type="entry name" value="6PGL"/>
    <property type="match status" value="1"/>
</dbReference>
<evidence type="ECO:0000256" key="3">
    <source>
        <dbReference type="ARBA" id="ARBA00004961"/>
    </source>
</evidence>
<reference evidence="9" key="1">
    <citation type="submission" date="2021-07" db="EMBL/GenBank/DDBJ databases">
        <title>Pseudohoeflea marina sp. nov. a polyhydroxyalcanoate-producing bacterium.</title>
        <authorList>
            <person name="Zheng W."/>
            <person name="Yu S."/>
            <person name="Huang Y."/>
        </authorList>
    </citation>
    <scope>NUCLEOTIDE SEQUENCE</scope>
    <source>
        <strain evidence="9">DP4N28-3</strain>
    </source>
</reference>
<evidence type="ECO:0000256" key="7">
    <source>
        <dbReference type="RuleBase" id="RU365095"/>
    </source>
</evidence>
<protein>
    <recommendedName>
        <fullName evidence="6 7">6-phosphogluconolactonase</fullName>
        <shortName evidence="7">6PGL</shortName>
        <ecNumber evidence="5 7">3.1.1.31</ecNumber>
    </recommendedName>
</protein>
<dbReference type="PANTHER" id="PTHR11054:SF0">
    <property type="entry name" value="6-PHOSPHOGLUCONOLACTONASE"/>
    <property type="match status" value="1"/>
</dbReference>
<dbReference type="EMBL" id="JAHWQX010000002">
    <property type="protein sequence ID" value="MBW3097336.1"/>
    <property type="molecule type" value="Genomic_DNA"/>
</dbReference>
<gene>
    <name evidence="7 9" type="primary">pgl</name>
    <name evidence="9" type="ORF">KY465_08595</name>
</gene>
<feature type="domain" description="Glucosamine/galactosamine-6-phosphate isomerase" evidence="8">
    <location>
        <begin position="10"/>
        <end position="221"/>
    </location>
</feature>
<organism evidence="9 10">
    <name type="scientific">Pseudohoeflea coraliihabitans</name>
    <dbReference type="NCBI Taxonomy" id="2860393"/>
    <lineage>
        <taxon>Bacteria</taxon>
        <taxon>Pseudomonadati</taxon>
        <taxon>Pseudomonadota</taxon>
        <taxon>Alphaproteobacteria</taxon>
        <taxon>Hyphomicrobiales</taxon>
        <taxon>Rhizobiaceae</taxon>
        <taxon>Pseudohoeflea</taxon>
    </lineage>
</organism>
<comment type="function">
    <text evidence="2 7">Hydrolysis of 6-phosphogluconolactone to 6-phosphogluconate.</text>
</comment>
<evidence type="ECO:0000313" key="9">
    <source>
        <dbReference type="EMBL" id="MBW3097336.1"/>
    </source>
</evidence>
<comment type="caution">
    <text evidence="9">The sequence shown here is derived from an EMBL/GenBank/DDBJ whole genome shotgun (WGS) entry which is preliminary data.</text>
</comment>
<evidence type="ECO:0000259" key="8">
    <source>
        <dbReference type="Pfam" id="PF01182"/>
    </source>
</evidence>
<dbReference type="GO" id="GO:0017057">
    <property type="term" value="F:6-phosphogluconolactonase activity"/>
    <property type="evidence" value="ECO:0007669"/>
    <property type="project" value="UniProtKB-EC"/>
</dbReference>
<dbReference type="InterPro" id="IPR039104">
    <property type="entry name" value="6PGL"/>
</dbReference>
<keyword evidence="10" id="KW-1185">Reference proteome</keyword>
<proteinExistence type="inferred from homology"/>
<comment type="pathway">
    <text evidence="3 7">Carbohydrate degradation; pentose phosphate pathway; D-ribulose 5-phosphate from D-glucose 6-phosphate (oxidative stage): step 2/3.</text>
</comment>